<keyword evidence="1" id="KW-1133">Transmembrane helix</keyword>
<sequence>MPTFFTRIPLDGEKEFYLGSPPHIIALVVALILLVIVYIYLPRLQRYKHERSIRYGIVGFLLLTSIIKQSFLFFSDVPWYQHLPEATCGYAIITSSIMLLTKNRTLFVITFFWGWGAFLALFAPNLLETWNRLYFYQFYLRHMMIVIAGLYMIRVHKFSVYKRDYQTYITITLSLAIIGYIVSTLINHPNQFNMMYMVQPPVENIILYSIYDVHPLLYTSFWVSVAFLFGYLYGLPFYQTSSKHDVVA</sequence>
<dbReference type="KEGG" id="xcl:G4Z02_03500"/>
<feature type="transmembrane region" description="Helical" evidence="1">
    <location>
        <begin position="106"/>
        <end position="127"/>
    </location>
</feature>
<organism evidence="2 3">
    <name type="scientific">Candidatus Xianfuyuplasma coldseepsis</name>
    <dbReference type="NCBI Taxonomy" id="2782163"/>
    <lineage>
        <taxon>Bacteria</taxon>
        <taxon>Bacillati</taxon>
        <taxon>Mycoplasmatota</taxon>
        <taxon>Mollicutes</taxon>
        <taxon>Candidatus Izemoplasmatales</taxon>
        <taxon>Candidatus Izemoplasmataceae</taxon>
        <taxon>Candidatus Xianfuyuplasma</taxon>
    </lineage>
</organism>
<accession>A0A7L7KQJ5</accession>
<feature type="transmembrane region" description="Helical" evidence="1">
    <location>
        <begin position="20"/>
        <end position="41"/>
    </location>
</feature>
<dbReference type="Proteomes" id="UP000514720">
    <property type="component" value="Chromosome"/>
</dbReference>
<protein>
    <submittedName>
        <fullName evidence="2">TIGR02206 family membrane protein</fullName>
    </submittedName>
</protein>
<dbReference type="AlphaFoldDB" id="A0A7L7KQJ5"/>
<dbReference type="Pfam" id="PF14808">
    <property type="entry name" value="TMEM164"/>
    <property type="match status" value="1"/>
</dbReference>
<feature type="transmembrane region" description="Helical" evidence="1">
    <location>
        <begin position="216"/>
        <end position="234"/>
    </location>
</feature>
<proteinExistence type="predicted"/>
<reference evidence="2 3" key="1">
    <citation type="submission" date="2020-02" db="EMBL/GenBank/DDBJ databases">
        <authorList>
            <person name="Zheng R.K."/>
            <person name="Sun C.M."/>
        </authorList>
    </citation>
    <scope>NUCLEOTIDE SEQUENCE [LARGE SCALE GENOMIC DNA]</scope>
    <source>
        <strain evidence="3">zrk13</strain>
    </source>
</reference>
<dbReference type="EMBL" id="CP048914">
    <property type="protein sequence ID" value="QMS84855.1"/>
    <property type="molecule type" value="Genomic_DNA"/>
</dbReference>
<evidence type="ECO:0000313" key="2">
    <source>
        <dbReference type="EMBL" id="QMS84855.1"/>
    </source>
</evidence>
<dbReference type="NCBIfam" id="TIGR02206">
    <property type="entry name" value="intg_mem_TP0381"/>
    <property type="match status" value="1"/>
</dbReference>
<evidence type="ECO:0000313" key="3">
    <source>
        <dbReference type="Proteomes" id="UP000514720"/>
    </source>
</evidence>
<feature type="transmembrane region" description="Helical" evidence="1">
    <location>
        <begin position="133"/>
        <end position="153"/>
    </location>
</feature>
<dbReference type="InterPro" id="IPR011737">
    <property type="entry name" value="CHP02206_TP0381"/>
</dbReference>
<name>A0A7L7KQJ5_9MOLU</name>
<evidence type="ECO:0000256" key="1">
    <source>
        <dbReference type="SAM" id="Phobius"/>
    </source>
</evidence>
<feature type="transmembrane region" description="Helical" evidence="1">
    <location>
        <begin position="53"/>
        <end position="73"/>
    </location>
</feature>
<keyword evidence="1" id="KW-0472">Membrane</keyword>
<keyword evidence="3" id="KW-1185">Reference proteome</keyword>
<gene>
    <name evidence="2" type="ORF">G4Z02_03500</name>
</gene>
<feature type="transmembrane region" description="Helical" evidence="1">
    <location>
        <begin position="165"/>
        <end position="186"/>
    </location>
</feature>
<keyword evidence="1" id="KW-0812">Transmembrane</keyword>
<dbReference type="RefSeq" id="WP_258878476.1">
    <property type="nucleotide sequence ID" value="NZ_CP048914.1"/>
</dbReference>